<accession>A0A1G8ZV66</accession>
<organism evidence="15 16">
    <name type="scientific">Lacicoccus qingdaonensis</name>
    <dbReference type="NCBI Taxonomy" id="576118"/>
    <lineage>
        <taxon>Bacteria</taxon>
        <taxon>Bacillati</taxon>
        <taxon>Bacillota</taxon>
        <taxon>Bacilli</taxon>
        <taxon>Bacillales</taxon>
        <taxon>Salinicoccaceae</taxon>
        <taxon>Lacicoccus</taxon>
    </lineage>
</organism>
<dbReference type="Pfam" id="PF02843">
    <property type="entry name" value="GARS_C"/>
    <property type="match status" value="1"/>
</dbReference>
<dbReference type="InterPro" id="IPR013815">
    <property type="entry name" value="ATP_grasp_subdomain_1"/>
</dbReference>
<keyword evidence="8 13" id="KW-0067">ATP-binding</keyword>
<dbReference type="GO" id="GO:0006189">
    <property type="term" value="P:'de novo' IMP biosynthetic process"/>
    <property type="evidence" value="ECO:0007669"/>
    <property type="project" value="UniProtKB-UniRule"/>
</dbReference>
<evidence type="ECO:0000256" key="13">
    <source>
        <dbReference type="PROSITE-ProRule" id="PRU00409"/>
    </source>
</evidence>
<comment type="cofactor">
    <cofactor evidence="1">
        <name>Mn(2+)</name>
        <dbReference type="ChEBI" id="CHEBI:29035"/>
    </cofactor>
</comment>
<evidence type="ECO:0000256" key="4">
    <source>
        <dbReference type="ARBA" id="ARBA00013255"/>
    </source>
</evidence>
<dbReference type="PROSITE" id="PS50975">
    <property type="entry name" value="ATP_GRASP"/>
    <property type="match status" value="1"/>
</dbReference>
<dbReference type="InterPro" id="IPR000115">
    <property type="entry name" value="PRibGlycinamide_synth"/>
</dbReference>
<dbReference type="PANTHER" id="PTHR43472:SF1">
    <property type="entry name" value="PHOSPHORIBOSYLAMINE--GLYCINE LIGASE, CHLOROPLASTIC"/>
    <property type="match status" value="1"/>
</dbReference>
<proteinExistence type="inferred from homology"/>
<evidence type="ECO:0000256" key="3">
    <source>
        <dbReference type="ARBA" id="ARBA00005174"/>
    </source>
</evidence>
<comment type="pathway">
    <text evidence="3 12">Purine metabolism; IMP biosynthesis via de novo pathway; N(1)-(5-phospho-D-ribosyl)glycinamide from 5-phospho-alpha-D-ribose 1-diphosphate: step 2/2.</text>
</comment>
<dbReference type="GO" id="GO:0009113">
    <property type="term" value="P:purine nucleobase biosynthetic process"/>
    <property type="evidence" value="ECO:0007669"/>
    <property type="project" value="InterPro"/>
</dbReference>
<dbReference type="InterPro" id="IPR037123">
    <property type="entry name" value="PRibGlycinamide_synth_C_sf"/>
</dbReference>
<dbReference type="PROSITE" id="PS00184">
    <property type="entry name" value="GARS"/>
    <property type="match status" value="1"/>
</dbReference>
<sequence>MRVAVIGSGGREHAIVRKVHESPSVKGIVAIPGNYAMREIATVISRVGVTDFEEIAGICIDENIDWVIVGPEAPLSEGLADYLEDEHDIKVFGPRKLEAQLESSKAFSKDLMAKYDIPTAKYETFEDYGAASAYVKQEGAPIVIKKDGLAAGKGVVVAMDMDTALSALHEMLVLSSGQVVVEEFLEGEEFSLMVLVNEEFVHPFEVMAQDHKRAFDNDAGPNTGGMGAYAPVTHISEEVRMEAVREIVEPTARAMVEEGLSYFGVMYLGAIVTADGVKVIEFNARFGDPEAQVLMSLLESDLGEVLENMYNKKPFALEWRPGFVAGVMLASKGYPGEYTKGSSVRIPEDLAAQCFISGLSVGEAESIVTSGGRVLLVSGYGRTIDDAVKSAYDCVDRIEYETDTLFYRKDIGSRAMK</sequence>
<dbReference type="PANTHER" id="PTHR43472">
    <property type="entry name" value="PHOSPHORIBOSYLAMINE--GLYCINE LIGASE"/>
    <property type="match status" value="1"/>
</dbReference>
<dbReference type="GO" id="GO:0004637">
    <property type="term" value="F:phosphoribosylamine-glycine ligase activity"/>
    <property type="evidence" value="ECO:0007669"/>
    <property type="project" value="UniProtKB-UniRule"/>
</dbReference>
<keyword evidence="16" id="KW-1185">Reference proteome</keyword>
<dbReference type="InterPro" id="IPR020561">
    <property type="entry name" value="PRibGlycinamid_synth_ATP-grasp"/>
</dbReference>
<evidence type="ECO:0000256" key="10">
    <source>
        <dbReference type="ARBA" id="ARBA00042242"/>
    </source>
</evidence>
<keyword evidence="7 12" id="KW-0658">Purine biosynthesis</keyword>
<dbReference type="InterPro" id="IPR011761">
    <property type="entry name" value="ATP-grasp"/>
</dbReference>
<comment type="catalytic activity">
    <reaction evidence="12">
        <text>5-phospho-beta-D-ribosylamine + glycine + ATP = N(1)-(5-phospho-beta-D-ribosyl)glycinamide + ADP + phosphate + H(+)</text>
        <dbReference type="Rhea" id="RHEA:17453"/>
        <dbReference type="ChEBI" id="CHEBI:15378"/>
        <dbReference type="ChEBI" id="CHEBI:30616"/>
        <dbReference type="ChEBI" id="CHEBI:43474"/>
        <dbReference type="ChEBI" id="CHEBI:57305"/>
        <dbReference type="ChEBI" id="CHEBI:58681"/>
        <dbReference type="ChEBI" id="CHEBI:143788"/>
        <dbReference type="ChEBI" id="CHEBI:456216"/>
        <dbReference type="EC" id="6.3.4.13"/>
    </reaction>
</comment>
<dbReference type="HAMAP" id="MF_00138">
    <property type="entry name" value="GARS"/>
    <property type="match status" value="1"/>
</dbReference>
<dbReference type="SUPFAM" id="SSF52440">
    <property type="entry name" value="PreATP-grasp domain"/>
    <property type="match status" value="1"/>
</dbReference>
<dbReference type="EMBL" id="FNFY01000001">
    <property type="protein sequence ID" value="SDK19012.1"/>
    <property type="molecule type" value="Genomic_DNA"/>
</dbReference>
<reference evidence="16" key="1">
    <citation type="submission" date="2016-10" db="EMBL/GenBank/DDBJ databases">
        <authorList>
            <person name="Varghese N."/>
            <person name="Submissions S."/>
        </authorList>
    </citation>
    <scope>NUCLEOTIDE SEQUENCE [LARGE SCALE GENOMIC DNA]</scope>
    <source>
        <strain evidence="16">CGMCC 1.8895</strain>
    </source>
</reference>
<evidence type="ECO:0000259" key="14">
    <source>
        <dbReference type="PROSITE" id="PS50975"/>
    </source>
</evidence>
<evidence type="ECO:0000256" key="2">
    <source>
        <dbReference type="ARBA" id="ARBA00001946"/>
    </source>
</evidence>
<evidence type="ECO:0000313" key="15">
    <source>
        <dbReference type="EMBL" id="SDK19012.1"/>
    </source>
</evidence>
<dbReference type="GO" id="GO:0046872">
    <property type="term" value="F:metal ion binding"/>
    <property type="evidence" value="ECO:0007669"/>
    <property type="project" value="InterPro"/>
</dbReference>
<dbReference type="InterPro" id="IPR020560">
    <property type="entry name" value="PRibGlycinamide_synth_C-dom"/>
</dbReference>
<dbReference type="GO" id="GO:0005524">
    <property type="term" value="F:ATP binding"/>
    <property type="evidence" value="ECO:0007669"/>
    <property type="project" value="UniProtKB-UniRule"/>
</dbReference>
<dbReference type="Gene3D" id="3.90.600.10">
    <property type="entry name" value="Phosphoribosylglycinamide synthetase, C-terminal domain"/>
    <property type="match status" value="1"/>
</dbReference>
<dbReference type="Pfam" id="PF01071">
    <property type="entry name" value="GARS_A"/>
    <property type="match status" value="1"/>
</dbReference>
<feature type="domain" description="ATP-grasp" evidence="14">
    <location>
        <begin position="109"/>
        <end position="311"/>
    </location>
</feature>
<dbReference type="NCBIfam" id="TIGR00877">
    <property type="entry name" value="purD"/>
    <property type="match status" value="1"/>
</dbReference>
<evidence type="ECO:0000256" key="8">
    <source>
        <dbReference type="ARBA" id="ARBA00022840"/>
    </source>
</evidence>
<evidence type="ECO:0000256" key="9">
    <source>
        <dbReference type="ARBA" id="ARBA00038345"/>
    </source>
</evidence>
<evidence type="ECO:0000256" key="7">
    <source>
        <dbReference type="ARBA" id="ARBA00022755"/>
    </source>
</evidence>
<dbReference type="SMART" id="SM01209">
    <property type="entry name" value="GARS_A"/>
    <property type="match status" value="1"/>
</dbReference>
<dbReference type="UniPathway" id="UPA00074">
    <property type="reaction ID" value="UER00125"/>
</dbReference>
<dbReference type="Gene3D" id="3.30.470.20">
    <property type="entry name" value="ATP-grasp fold, B domain"/>
    <property type="match status" value="1"/>
</dbReference>
<dbReference type="Gene3D" id="3.30.1490.20">
    <property type="entry name" value="ATP-grasp fold, A domain"/>
    <property type="match status" value="1"/>
</dbReference>
<dbReference type="SUPFAM" id="SSF56059">
    <property type="entry name" value="Glutathione synthetase ATP-binding domain-like"/>
    <property type="match status" value="1"/>
</dbReference>
<evidence type="ECO:0000256" key="6">
    <source>
        <dbReference type="ARBA" id="ARBA00022741"/>
    </source>
</evidence>
<keyword evidence="6 13" id="KW-0547">Nucleotide-binding</keyword>
<protein>
    <recommendedName>
        <fullName evidence="4 12">Phosphoribosylamine--glycine ligase</fullName>
        <ecNumber evidence="4 12">6.3.4.13</ecNumber>
    </recommendedName>
    <alternativeName>
        <fullName evidence="12">GARS</fullName>
    </alternativeName>
    <alternativeName>
        <fullName evidence="10 12">Glycinamide ribonucleotide synthetase</fullName>
    </alternativeName>
    <alternativeName>
        <fullName evidence="11 12">Phosphoribosylglycinamide synthetase</fullName>
    </alternativeName>
</protein>
<evidence type="ECO:0000256" key="12">
    <source>
        <dbReference type="HAMAP-Rule" id="MF_00138"/>
    </source>
</evidence>
<dbReference type="InterPro" id="IPR011054">
    <property type="entry name" value="Rudment_hybrid_motif"/>
</dbReference>
<dbReference type="OrthoDB" id="9807240at2"/>
<keyword evidence="5 12" id="KW-0436">Ligase</keyword>
<dbReference type="InterPro" id="IPR020559">
    <property type="entry name" value="PRibGlycinamide_synth_CS"/>
</dbReference>
<dbReference type="SUPFAM" id="SSF51246">
    <property type="entry name" value="Rudiment single hybrid motif"/>
    <property type="match status" value="1"/>
</dbReference>
<dbReference type="Proteomes" id="UP000199008">
    <property type="component" value="Unassembled WGS sequence"/>
</dbReference>
<dbReference type="RefSeq" id="WP_092983565.1">
    <property type="nucleotide sequence ID" value="NZ_FNFY01000001.1"/>
</dbReference>
<evidence type="ECO:0000256" key="11">
    <source>
        <dbReference type="ARBA" id="ARBA00042864"/>
    </source>
</evidence>
<dbReference type="InterPro" id="IPR020562">
    <property type="entry name" value="PRibGlycinamide_synth_N"/>
</dbReference>
<gene>
    <name evidence="12" type="primary">purD</name>
    <name evidence="15" type="ORF">SAMN05216216_10112</name>
</gene>
<comment type="cofactor">
    <cofactor evidence="2">
        <name>Mg(2+)</name>
        <dbReference type="ChEBI" id="CHEBI:18420"/>
    </cofactor>
</comment>
<dbReference type="InterPro" id="IPR016185">
    <property type="entry name" value="PreATP-grasp_dom_sf"/>
</dbReference>
<comment type="similarity">
    <text evidence="9 12">Belongs to the GARS family.</text>
</comment>
<dbReference type="AlphaFoldDB" id="A0A1G8ZV66"/>
<evidence type="ECO:0000313" key="16">
    <source>
        <dbReference type="Proteomes" id="UP000199008"/>
    </source>
</evidence>
<dbReference type="SMART" id="SM01210">
    <property type="entry name" value="GARS_C"/>
    <property type="match status" value="1"/>
</dbReference>
<evidence type="ECO:0000256" key="5">
    <source>
        <dbReference type="ARBA" id="ARBA00022598"/>
    </source>
</evidence>
<dbReference type="Pfam" id="PF02844">
    <property type="entry name" value="GARS_N"/>
    <property type="match status" value="1"/>
</dbReference>
<dbReference type="STRING" id="576118.SAMN05216216_10112"/>
<dbReference type="EC" id="6.3.4.13" evidence="4 12"/>
<evidence type="ECO:0000256" key="1">
    <source>
        <dbReference type="ARBA" id="ARBA00001936"/>
    </source>
</evidence>
<name>A0A1G8ZV66_9BACL</name>
<dbReference type="Gene3D" id="3.40.50.20">
    <property type="match status" value="1"/>
</dbReference>